<feature type="chain" id="PRO_5046120744" evidence="2">
    <location>
        <begin position="22"/>
        <end position="447"/>
    </location>
</feature>
<organism evidence="4 5">
    <name type="scientific">Sphingomonas oligophenolica</name>
    <dbReference type="NCBI Taxonomy" id="301154"/>
    <lineage>
        <taxon>Bacteria</taxon>
        <taxon>Pseudomonadati</taxon>
        <taxon>Pseudomonadota</taxon>
        <taxon>Alphaproteobacteria</taxon>
        <taxon>Sphingomonadales</taxon>
        <taxon>Sphingomonadaceae</taxon>
        <taxon>Sphingomonas</taxon>
    </lineage>
</organism>
<name>A0ABU9XXE9_9SPHN</name>
<dbReference type="InterPro" id="IPR036680">
    <property type="entry name" value="SPOR-like_sf"/>
</dbReference>
<dbReference type="InterPro" id="IPR011990">
    <property type="entry name" value="TPR-like_helical_dom_sf"/>
</dbReference>
<accession>A0ABU9XXE9</accession>
<dbReference type="SUPFAM" id="SSF110997">
    <property type="entry name" value="Sporulation related repeat"/>
    <property type="match status" value="1"/>
</dbReference>
<protein>
    <submittedName>
        <fullName evidence="4">Tetratricopeptide repeat protein</fullName>
    </submittedName>
</protein>
<keyword evidence="2" id="KW-0732">Signal</keyword>
<evidence type="ECO:0000313" key="5">
    <source>
        <dbReference type="Proteomes" id="UP001419910"/>
    </source>
</evidence>
<evidence type="ECO:0000256" key="1">
    <source>
        <dbReference type="PROSITE-ProRule" id="PRU00339"/>
    </source>
</evidence>
<dbReference type="Pfam" id="PF13432">
    <property type="entry name" value="TPR_16"/>
    <property type="match status" value="1"/>
</dbReference>
<dbReference type="SUPFAM" id="SSF48452">
    <property type="entry name" value="TPR-like"/>
    <property type="match status" value="1"/>
</dbReference>
<feature type="domain" description="SPOR" evidence="3">
    <location>
        <begin position="350"/>
        <end position="427"/>
    </location>
</feature>
<dbReference type="PROSITE" id="PS50005">
    <property type="entry name" value="TPR"/>
    <property type="match status" value="1"/>
</dbReference>
<reference evidence="4 5" key="1">
    <citation type="submission" date="2024-05" db="EMBL/GenBank/DDBJ databases">
        <authorList>
            <person name="Liu Q."/>
            <person name="Xin Y.-H."/>
        </authorList>
    </citation>
    <scope>NUCLEOTIDE SEQUENCE [LARGE SCALE GENOMIC DNA]</scope>
    <source>
        <strain evidence="4 5">CGMCC 1.10181</strain>
    </source>
</reference>
<evidence type="ECO:0000256" key="2">
    <source>
        <dbReference type="SAM" id="SignalP"/>
    </source>
</evidence>
<dbReference type="InterPro" id="IPR007730">
    <property type="entry name" value="SPOR-like_dom"/>
</dbReference>
<dbReference type="Proteomes" id="UP001419910">
    <property type="component" value="Unassembled WGS sequence"/>
</dbReference>
<feature type="signal peptide" evidence="2">
    <location>
        <begin position="1"/>
        <end position="21"/>
    </location>
</feature>
<dbReference type="Gene3D" id="3.30.70.1070">
    <property type="entry name" value="Sporulation related repeat"/>
    <property type="match status" value="1"/>
</dbReference>
<sequence>MKTGAAFTLGLSVLALGGTLAAVATQAGGMAFASARSESQAEKEAASEAAKAQKALASGQVAQAVLHAEAAVGLRPQVAAFRVLLGTSYLKAGRFDSARQTYADAVALEPGNGKAALNLALTQIATGDWSSARKTLDAHTDSIAPSDRGLAMALAGDPNGAIEILDAAVRSPGADAKTRQNLALSLALAGRWQEAKTMVAVDLAPADVDQRITQWASFSRPKSAYDQVATLLGVTPVQDSGQPLALALNGAGPAMAKAVEPIETPAAPATENAAAVAQDAPAPAAEASVAVAAASAPAVAAPTSAPAFSSVVFGPRQEVVQRLPAVASAAAPVHMARQPVSPRVAVKTAKGSFFVQLGAFQNAAVARDAWGRATRREASFSAHTPSGMNFSTSAGNFYRLSVGGFARSDAVALCESYRAKGGTCFVRPAAGDQTASWLHSGGQLASR</sequence>
<dbReference type="RefSeq" id="WP_343887804.1">
    <property type="nucleotide sequence ID" value="NZ_BAAAEH010000005.1"/>
</dbReference>
<keyword evidence="1" id="KW-0802">TPR repeat</keyword>
<dbReference type="InterPro" id="IPR019734">
    <property type="entry name" value="TPR_rpt"/>
</dbReference>
<gene>
    <name evidence="4" type="ORF">ABC974_01160</name>
</gene>
<keyword evidence="5" id="KW-1185">Reference proteome</keyword>
<evidence type="ECO:0000259" key="3">
    <source>
        <dbReference type="Pfam" id="PF05036"/>
    </source>
</evidence>
<comment type="caution">
    <text evidence="4">The sequence shown here is derived from an EMBL/GenBank/DDBJ whole genome shotgun (WGS) entry which is preliminary data.</text>
</comment>
<dbReference type="Gene3D" id="1.25.40.10">
    <property type="entry name" value="Tetratricopeptide repeat domain"/>
    <property type="match status" value="1"/>
</dbReference>
<proteinExistence type="predicted"/>
<evidence type="ECO:0000313" key="4">
    <source>
        <dbReference type="EMBL" id="MEN2788224.1"/>
    </source>
</evidence>
<feature type="repeat" description="TPR" evidence="1">
    <location>
        <begin position="79"/>
        <end position="112"/>
    </location>
</feature>
<dbReference type="Pfam" id="PF05036">
    <property type="entry name" value="SPOR"/>
    <property type="match status" value="1"/>
</dbReference>
<dbReference type="EMBL" id="JBDIME010000001">
    <property type="protein sequence ID" value="MEN2788224.1"/>
    <property type="molecule type" value="Genomic_DNA"/>
</dbReference>